<keyword evidence="11" id="KW-1185">Reference proteome</keyword>
<dbReference type="InterPro" id="IPR009079">
    <property type="entry name" value="4_helix_cytokine-like_core"/>
</dbReference>
<evidence type="ECO:0000256" key="7">
    <source>
        <dbReference type="ARBA" id="ARBA00023157"/>
    </source>
</evidence>
<protein>
    <submittedName>
        <fullName evidence="10">Uncharacterized protein</fullName>
    </submittedName>
</protein>
<dbReference type="OrthoDB" id="8922121at2759"/>
<keyword evidence="4" id="KW-0964">Secreted</keyword>
<evidence type="ECO:0000256" key="9">
    <source>
        <dbReference type="SAM" id="SignalP"/>
    </source>
</evidence>
<evidence type="ECO:0000256" key="5">
    <source>
        <dbReference type="ARBA" id="ARBA00022729"/>
    </source>
</evidence>
<reference evidence="10" key="2">
    <citation type="submission" date="2025-09" db="UniProtKB">
        <authorList>
            <consortium name="Ensembl"/>
        </authorList>
    </citation>
    <scope>IDENTIFICATION</scope>
</reference>
<comment type="subcellular location">
    <subcellularLocation>
        <location evidence="1">Secreted</location>
    </subcellularLocation>
</comment>
<accession>A0A8C7E2F9</accession>
<dbReference type="GO" id="GO:0051607">
    <property type="term" value="P:defense response to virus"/>
    <property type="evidence" value="ECO:0007669"/>
    <property type="project" value="UniProtKB-KW"/>
</dbReference>
<feature type="signal peptide" evidence="9">
    <location>
        <begin position="1"/>
        <end position="20"/>
    </location>
</feature>
<evidence type="ECO:0000256" key="6">
    <source>
        <dbReference type="ARBA" id="ARBA00023118"/>
    </source>
</evidence>
<evidence type="ECO:0000313" key="11">
    <source>
        <dbReference type="Proteomes" id="UP000694559"/>
    </source>
</evidence>
<dbReference type="AlphaFoldDB" id="A0A8C7E2F9"/>
<dbReference type="GO" id="GO:0005615">
    <property type="term" value="C:extracellular space"/>
    <property type="evidence" value="ECO:0007669"/>
    <property type="project" value="UniProtKB-KW"/>
</dbReference>
<keyword evidence="7" id="KW-1015">Disulfide bond</keyword>
<dbReference type="OMA" id="CFLFITQ"/>
<organism evidence="10 11">
    <name type="scientific">Naja naja</name>
    <name type="common">Indian cobra</name>
    <dbReference type="NCBI Taxonomy" id="35670"/>
    <lineage>
        <taxon>Eukaryota</taxon>
        <taxon>Metazoa</taxon>
        <taxon>Chordata</taxon>
        <taxon>Craniata</taxon>
        <taxon>Vertebrata</taxon>
        <taxon>Euteleostomi</taxon>
        <taxon>Lepidosauria</taxon>
        <taxon>Squamata</taxon>
        <taxon>Bifurcata</taxon>
        <taxon>Unidentata</taxon>
        <taxon>Episquamata</taxon>
        <taxon>Toxicofera</taxon>
        <taxon>Serpentes</taxon>
        <taxon>Colubroidea</taxon>
        <taxon>Elapidae</taxon>
        <taxon>Elapinae</taxon>
        <taxon>Naja</taxon>
    </lineage>
</organism>
<proteinExistence type="inferred from homology"/>
<feature type="chain" id="PRO_5034110652" evidence="9">
    <location>
        <begin position="21"/>
        <end position="214"/>
    </location>
</feature>
<dbReference type="GeneTree" id="ENSGT01000000214430"/>
<dbReference type="GO" id="GO:0005126">
    <property type="term" value="F:cytokine receptor binding"/>
    <property type="evidence" value="ECO:0007669"/>
    <property type="project" value="InterPro"/>
</dbReference>
<dbReference type="SUPFAM" id="SSF47266">
    <property type="entry name" value="4-helical cytokines"/>
    <property type="match status" value="1"/>
</dbReference>
<dbReference type="GO" id="GO:0006955">
    <property type="term" value="P:immune response"/>
    <property type="evidence" value="ECO:0007669"/>
    <property type="project" value="UniProtKB-ARBA"/>
</dbReference>
<keyword evidence="3 8" id="KW-0202">Cytokine</keyword>
<evidence type="ECO:0000256" key="8">
    <source>
        <dbReference type="RuleBase" id="RU000436"/>
    </source>
</evidence>
<reference evidence="10" key="1">
    <citation type="submission" date="2025-08" db="UniProtKB">
        <authorList>
            <consortium name="Ensembl"/>
        </authorList>
    </citation>
    <scope>IDENTIFICATION</scope>
</reference>
<dbReference type="PRINTS" id="PR00266">
    <property type="entry name" value="INTERFERONAB"/>
</dbReference>
<sequence length="214" mass="25256">KNKDHFVCLVLLLFAKPNQSSVFRCSIFHAQWKQLIQNNLPHLCRTNEEIPLQCIYELTDFNFPLEVLEVTNRDNADIIYELLQQISYLLSNAHSYHAWNSTCFENLKNVLHQQINNLETCLNATEMLKGPMNYDKVTSYLLTLKVKRYFQRMNNFLTVQQHSSCSWEMIHSEIKGCMLFIEDKTFRNSLPMNQIKHNVAKKIIETFKDYASLK</sequence>
<dbReference type="Ensembl" id="ENSNNAT00000019835.1">
    <property type="protein sequence ID" value="ENSNNAP00000018892.1"/>
    <property type="gene ID" value="ENSNNAG00000012632.1"/>
</dbReference>
<keyword evidence="6 8" id="KW-0051">Antiviral defense</keyword>
<evidence type="ECO:0000256" key="1">
    <source>
        <dbReference type="ARBA" id="ARBA00004613"/>
    </source>
</evidence>
<evidence type="ECO:0000256" key="4">
    <source>
        <dbReference type="ARBA" id="ARBA00022525"/>
    </source>
</evidence>
<dbReference type="Proteomes" id="UP000694559">
    <property type="component" value="Unplaced"/>
</dbReference>
<name>A0A8C7E2F9_NAJNA</name>
<evidence type="ECO:0000256" key="2">
    <source>
        <dbReference type="ARBA" id="ARBA00011033"/>
    </source>
</evidence>
<comment type="similarity">
    <text evidence="2 8">Belongs to the alpha/beta interferon family.</text>
</comment>
<dbReference type="SMART" id="SM00076">
    <property type="entry name" value="IFabd"/>
    <property type="match status" value="1"/>
</dbReference>
<dbReference type="PANTHER" id="PTHR11691:SF73">
    <property type="entry name" value="INTERFERON BETA"/>
    <property type="match status" value="1"/>
</dbReference>
<dbReference type="InterPro" id="IPR000471">
    <property type="entry name" value="Interferon_alpha/beta/delta"/>
</dbReference>
<evidence type="ECO:0000256" key="3">
    <source>
        <dbReference type="ARBA" id="ARBA00022514"/>
    </source>
</evidence>
<dbReference type="Pfam" id="PF00143">
    <property type="entry name" value="Interferon"/>
    <property type="match status" value="1"/>
</dbReference>
<evidence type="ECO:0000313" key="10">
    <source>
        <dbReference type="Ensembl" id="ENSNNAP00000018892.1"/>
    </source>
</evidence>
<dbReference type="GO" id="GO:0005125">
    <property type="term" value="F:cytokine activity"/>
    <property type="evidence" value="ECO:0007669"/>
    <property type="project" value="UniProtKB-KW"/>
</dbReference>
<dbReference type="PANTHER" id="PTHR11691">
    <property type="entry name" value="TYPE I INTERFERON"/>
    <property type="match status" value="1"/>
</dbReference>
<dbReference type="Gene3D" id="1.20.1250.10">
    <property type="match status" value="1"/>
</dbReference>
<keyword evidence="5 9" id="KW-0732">Signal</keyword>